<dbReference type="PANTHER" id="PTHR36974:SF1">
    <property type="entry name" value="DOXX FAMILY MEMBRANE PROTEIN"/>
    <property type="match status" value="1"/>
</dbReference>
<keyword evidence="2 5" id="KW-0812">Transmembrane</keyword>
<evidence type="ECO:0000313" key="8">
    <source>
        <dbReference type="Proteomes" id="UP000239068"/>
    </source>
</evidence>
<feature type="transmembrane region" description="Helical" evidence="5">
    <location>
        <begin position="6"/>
        <end position="25"/>
    </location>
</feature>
<evidence type="ECO:0000313" key="7">
    <source>
        <dbReference type="EMBL" id="PQJ82634.1"/>
    </source>
</evidence>
<organism evidence="7 8">
    <name type="scientific">Polaribacter glomeratus</name>
    <dbReference type="NCBI Taxonomy" id="102"/>
    <lineage>
        <taxon>Bacteria</taxon>
        <taxon>Pseudomonadati</taxon>
        <taxon>Bacteroidota</taxon>
        <taxon>Flavobacteriia</taxon>
        <taxon>Flavobacteriales</taxon>
        <taxon>Flavobacteriaceae</taxon>
    </lineage>
</organism>
<evidence type="ECO:0000256" key="3">
    <source>
        <dbReference type="ARBA" id="ARBA00022989"/>
    </source>
</evidence>
<feature type="transmembrane region" description="Helical" evidence="5">
    <location>
        <begin position="99"/>
        <end position="117"/>
    </location>
</feature>
<dbReference type="AlphaFoldDB" id="A0A2S7WYH2"/>
<dbReference type="RefSeq" id="WP_105021187.1">
    <property type="nucleotide sequence ID" value="NZ_MSCM01000001.1"/>
</dbReference>
<comment type="subcellular location">
    <subcellularLocation>
        <location evidence="1">Membrane</location>
        <topology evidence="1">Multi-pass membrane protein</topology>
    </subcellularLocation>
</comment>
<evidence type="ECO:0000256" key="2">
    <source>
        <dbReference type="ARBA" id="ARBA00022692"/>
    </source>
</evidence>
<gene>
    <name evidence="7" type="ORF">BTO16_08630</name>
</gene>
<dbReference type="Proteomes" id="UP000239068">
    <property type="component" value="Unassembled WGS sequence"/>
</dbReference>
<evidence type="ECO:0000259" key="6">
    <source>
        <dbReference type="Pfam" id="PF07291"/>
    </source>
</evidence>
<dbReference type="GO" id="GO:0016020">
    <property type="term" value="C:membrane"/>
    <property type="evidence" value="ECO:0007669"/>
    <property type="project" value="UniProtKB-SubCell"/>
</dbReference>
<name>A0A2S7WYH2_9FLAO</name>
<sequence>MSIFTLILRIIFGLFFCYAGFMHFKKPRFFNGFIPNFLPKLVVNYIFGALEFILGVGLFFNQTSKIAALGVFMLMSLFLPIHIWDVLKEKPAIGSKKLAIIRIPLQFLLMYLSYLIYLNS</sequence>
<dbReference type="OrthoDB" id="327939at2"/>
<reference evidence="7 8" key="1">
    <citation type="submission" date="2016-12" db="EMBL/GenBank/DDBJ databases">
        <title>Trade-off between light-utilization and light-protection in marine flavobacteria.</title>
        <authorList>
            <person name="Kumagai Y."/>
            <person name="Yoshizawa S."/>
            <person name="Kogure K."/>
            <person name="Iwasaki W."/>
        </authorList>
    </citation>
    <scope>NUCLEOTIDE SEQUENCE [LARGE SCALE GENOMIC DNA]</scope>
    <source>
        <strain evidence="7 8">ATCC 43844</strain>
    </source>
</reference>
<dbReference type="GO" id="GO:0030416">
    <property type="term" value="P:methylamine metabolic process"/>
    <property type="evidence" value="ECO:0007669"/>
    <property type="project" value="InterPro"/>
</dbReference>
<protein>
    <recommendedName>
        <fullName evidence="6">Methylamine utilisation protein MauE domain-containing protein</fullName>
    </recommendedName>
</protein>
<accession>A0A2S7WYH2</accession>
<proteinExistence type="predicted"/>
<feature type="transmembrane region" description="Helical" evidence="5">
    <location>
        <begin position="37"/>
        <end position="60"/>
    </location>
</feature>
<dbReference type="InterPro" id="IPR009908">
    <property type="entry name" value="Methylamine_util_MauE"/>
</dbReference>
<evidence type="ECO:0000256" key="5">
    <source>
        <dbReference type="SAM" id="Phobius"/>
    </source>
</evidence>
<dbReference type="EMBL" id="MSCM01000001">
    <property type="protein sequence ID" value="PQJ82634.1"/>
    <property type="molecule type" value="Genomic_DNA"/>
</dbReference>
<evidence type="ECO:0000256" key="4">
    <source>
        <dbReference type="ARBA" id="ARBA00023136"/>
    </source>
</evidence>
<evidence type="ECO:0000256" key="1">
    <source>
        <dbReference type="ARBA" id="ARBA00004141"/>
    </source>
</evidence>
<dbReference type="Pfam" id="PF07291">
    <property type="entry name" value="MauE"/>
    <property type="match status" value="1"/>
</dbReference>
<comment type="caution">
    <text evidence="7">The sequence shown here is derived from an EMBL/GenBank/DDBJ whole genome shotgun (WGS) entry which is preliminary data.</text>
</comment>
<feature type="transmembrane region" description="Helical" evidence="5">
    <location>
        <begin position="66"/>
        <end position="87"/>
    </location>
</feature>
<keyword evidence="3 5" id="KW-1133">Transmembrane helix</keyword>
<keyword evidence="4 5" id="KW-0472">Membrane</keyword>
<keyword evidence="8" id="KW-1185">Reference proteome</keyword>
<dbReference type="PANTHER" id="PTHR36974">
    <property type="entry name" value="MEMBRANE PROTEIN-RELATED"/>
    <property type="match status" value="1"/>
</dbReference>
<feature type="domain" description="Methylamine utilisation protein MauE" evidence="6">
    <location>
        <begin position="1"/>
        <end position="79"/>
    </location>
</feature>